<evidence type="ECO:0000259" key="1">
    <source>
        <dbReference type="PROSITE" id="PS51910"/>
    </source>
</evidence>
<dbReference type="AlphaFoldDB" id="A0A6C0C5U0"/>
<name>A0A6C0C5U0_9ZZZZ</name>
<dbReference type="SUPFAM" id="SSF51445">
    <property type="entry name" value="(Trans)glycosidases"/>
    <property type="match status" value="1"/>
</dbReference>
<proteinExistence type="predicted"/>
<dbReference type="EMBL" id="MN739347">
    <property type="protein sequence ID" value="QHS99790.1"/>
    <property type="molecule type" value="Genomic_DNA"/>
</dbReference>
<dbReference type="InterPro" id="IPR017853">
    <property type="entry name" value="GH"/>
</dbReference>
<dbReference type="InterPro" id="IPR001223">
    <property type="entry name" value="Glyco_hydro18_cat"/>
</dbReference>
<protein>
    <recommendedName>
        <fullName evidence="1">GH18 domain-containing protein</fullName>
    </recommendedName>
</protein>
<accession>A0A6C0C5U0</accession>
<reference evidence="2" key="1">
    <citation type="journal article" date="2020" name="Nature">
        <title>Giant virus diversity and host interactions through global metagenomics.</title>
        <authorList>
            <person name="Schulz F."/>
            <person name="Roux S."/>
            <person name="Paez-Espino D."/>
            <person name="Jungbluth S."/>
            <person name="Walsh D.A."/>
            <person name="Denef V.J."/>
            <person name="McMahon K.D."/>
            <person name="Konstantinidis K.T."/>
            <person name="Eloe-Fadrosh E.A."/>
            <person name="Kyrpides N.C."/>
            <person name="Woyke T."/>
        </authorList>
    </citation>
    <scope>NUCLEOTIDE SEQUENCE</scope>
    <source>
        <strain evidence="2">GVMAG-M-3300020187-37</strain>
    </source>
</reference>
<dbReference type="PROSITE" id="PS51910">
    <property type="entry name" value="GH18_2"/>
    <property type="match status" value="1"/>
</dbReference>
<evidence type="ECO:0000313" key="2">
    <source>
        <dbReference type="EMBL" id="QHS99790.1"/>
    </source>
</evidence>
<dbReference type="GO" id="GO:0005975">
    <property type="term" value="P:carbohydrate metabolic process"/>
    <property type="evidence" value="ECO:0007669"/>
    <property type="project" value="InterPro"/>
</dbReference>
<dbReference type="Gene3D" id="3.20.20.80">
    <property type="entry name" value="Glycosidases"/>
    <property type="match status" value="1"/>
</dbReference>
<sequence>MYEQGTEIMLMIGGAGGAYGTLFSNFDLYYPLLFKLLRTYRFISGIDLDIEESVDISNVKKLINRLIDDFGEDFTITMAPVADALINDGAGFGGFSYKELYNSKEGRHISWFNTQCYDSYTLETYDSIIKNGYPPEKVVFGLLGGDYDGFTVALHEINKVKEKYKKMLGVFVWEYLIAPPDKKDPSQFCKIMKGIIDEDEYVLVD</sequence>
<feature type="domain" description="GH18" evidence="1">
    <location>
        <begin position="1"/>
        <end position="205"/>
    </location>
</feature>
<organism evidence="2">
    <name type="scientific">viral metagenome</name>
    <dbReference type="NCBI Taxonomy" id="1070528"/>
    <lineage>
        <taxon>unclassified sequences</taxon>
        <taxon>metagenomes</taxon>
        <taxon>organismal metagenomes</taxon>
    </lineage>
</organism>